<evidence type="ECO:0008006" key="4">
    <source>
        <dbReference type="Google" id="ProtNLM"/>
    </source>
</evidence>
<dbReference type="RefSeq" id="WP_249480720.1">
    <property type="nucleotide sequence ID" value="NZ_CP097218.1"/>
</dbReference>
<evidence type="ECO:0000313" key="3">
    <source>
        <dbReference type="Proteomes" id="UP001055868"/>
    </source>
</evidence>
<gene>
    <name evidence="2" type="ORF">M4486_08400</name>
</gene>
<accession>A0ABY4N9T4</accession>
<keyword evidence="1" id="KW-0472">Membrane</keyword>
<reference evidence="2" key="1">
    <citation type="submission" date="2022-05" db="EMBL/GenBank/DDBJ databases">
        <title>Genomic analysis of Brachybacterium sp. CBA3104.</title>
        <authorList>
            <person name="Roh S.W."/>
            <person name="Kim Y.B."/>
            <person name="Kim Y."/>
        </authorList>
    </citation>
    <scope>NUCLEOTIDE SEQUENCE</scope>
    <source>
        <strain evidence="2">CBA3104</strain>
    </source>
</reference>
<dbReference type="Proteomes" id="UP001055868">
    <property type="component" value="Chromosome"/>
</dbReference>
<keyword evidence="3" id="KW-1185">Reference proteome</keyword>
<name>A0ABY4N9T4_9MICO</name>
<keyword evidence="1" id="KW-0812">Transmembrane</keyword>
<organism evidence="2 3">
    <name type="scientific">Brachybacterium kimchii</name>
    <dbReference type="NCBI Taxonomy" id="2942909"/>
    <lineage>
        <taxon>Bacteria</taxon>
        <taxon>Bacillati</taxon>
        <taxon>Actinomycetota</taxon>
        <taxon>Actinomycetes</taxon>
        <taxon>Micrococcales</taxon>
        <taxon>Dermabacteraceae</taxon>
        <taxon>Brachybacterium</taxon>
    </lineage>
</organism>
<proteinExistence type="predicted"/>
<keyword evidence="1" id="KW-1133">Transmembrane helix</keyword>
<sequence length="180" mass="18835">MRAKIGVALLLLVTAAYCWGLLWIATGFARAGGVIGWGLAAGLVVLLVLTVWVTWREVLFGLRAGRLARLYGAARFEPRVGGGADGAGADSAGADSAGAGVVGADNAQARAEQDPVAQRDARRAAARAEFEAARDAVQDGGEDDWRAWYRLGLAYSANRDTRDARAAVRRAIAVEAGRGI</sequence>
<feature type="transmembrane region" description="Helical" evidence="1">
    <location>
        <begin position="34"/>
        <end position="55"/>
    </location>
</feature>
<evidence type="ECO:0000313" key="2">
    <source>
        <dbReference type="EMBL" id="UQN31287.1"/>
    </source>
</evidence>
<evidence type="ECO:0000256" key="1">
    <source>
        <dbReference type="SAM" id="Phobius"/>
    </source>
</evidence>
<dbReference type="EMBL" id="CP097218">
    <property type="protein sequence ID" value="UQN31287.1"/>
    <property type="molecule type" value="Genomic_DNA"/>
</dbReference>
<protein>
    <recommendedName>
        <fullName evidence="4">Tetratricopeptide repeat protein</fullName>
    </recommendedName>
</protein>